<comment type="caution">
    <text evidence="2">The sequence shown here is derived from an EMBL/GenBank/DDBJ whole genome shotgun (WGS) entry which is preliminary data.</text>
</comment>
<feature type="region of interest" description="Disordered" evidence="1">
    <location>
        <begin position="1"/>
        <end position="196"/>
    </location>
</feature>
<dbReference type="EMBL" id="SWKU01000015">
    <property type="protein sequence ID" value="KAF3000312.1"/>
    <property type="molecule type" value="Genomic_DNA"/>
</dbReference>
<protein>
    <submittedName>
        <fullName evidence="2">Uncharacterized protein</fullName>
    </submittedName>
</protein>
<organism evidence="2 3">
    <name type="scientific">Curvularia kusanoi</name>
    <name type="common">Cochliobolus kusanoi</name>
    <dbReference type="NCBI Taxonomy" id="90978"/>
    <lineage>
        <taxon>Eukaryota</taxon>
        <taxon>Fungi</taxon>
        <taxon>Dikarya</taxon>
        <taxon>Ascomycota</taxon>
        <taxon>Pezizomycotina</taxon>
        <taxon>Dothideomycetes</taxon>
        <taxon>Pleosporomycetidae</taxon>
        <taxon>Pleosporales</taxon>
        <taxon>Pleosporineae</taxon>
        <taxon>Pleosporaceae</taxon>
        <taxon>Curvularia</taxon>
    </lineage>
</organism>
<accession>A0A9P4TBY9</accession>
<sequence>MFVSVKERARQIANGQFTAPTTSAPATSLIDIAPEPKSSNTATPRKTGATEKCSKIGGSPPTTKSSRASPSKEPTPKPASEKVVASTTIVPKSPSLKPPPTKAAHPAKKSSSKSSTSKEPIQKPSSPKIGSSKSTSSKKAMAHPKSPSTANVTSSTKATPTTKSAASKAPSAPTLKSKRSKSPPKRVDSPMEDEEDPLSALKAACLKQVTGVTGLGGRRLAIVLRQRSSGGWYAALKDTGSDKYLKMWMNKEKTSATKEEALETYLVFATKMRNEVRWFPMSPRASSPKAKGK</sequence>
<name>A0A9P4TBY9_CURKU</name>
<feature type="compositionally biased region" description="Low complexity" evidence="1">
    <location>
        <begin position="112"/>
        <end position="139"/>
    </location>
</feature>
<evidence type="ECO:0000256" key="1">
    <source>
        <dbReference type="SAM" id="MobiDB-lite"/>
    </source>
</evidence>
<gene>
    <name evidence="2" type="ORF">E8E13_008917</name>
</gene>
<keyword evidence="3" id="KW-1185">Reference proteome</keyword>
<feature type="compositionally biased region" description="Low complexity" evidence="1">
    <location>
        <begin position="18"/>
        <end position="28"/>
    </location>
</feature>
<dbReference type="Proteomes" id="UP000801428">
    <property type="component" value="Unassembled WGS sequence"/>
</dbReference>
<feature type="compositionally biased region" description="Basic and acidic residues" evidence="1">
    <location>
        <begin position="1"/>
        <end position="10"/>
    </location>
</feature>
<reference evidence="2" key="1">
    <citation type="submission" date="2019-04" db="EMBL/GenBank/DDBJ databases">
        <title>Sequencing of skin fungus with MAO and IRED activity.</title>
        <authorList>
            <person name="Marsaioli A.J."/>
            <person name="Bonatto J.M.C."/>
            <person name="Reis Junior O."/>
        </authorList>
    </citation>
    <scope>NUCLEOTIDE SEQUENCE</scope>
    <source>
        <strain evidence="2">30M1</strain>
    </source>
</reference>
<feature type="compositionally biased region" description="Polar residues" evidence="1">
    <location>
        <begin position="60"/>
        <end position="69"/>
    </location>
</feature>
<proteinExistence type="predicted"/>
<feature type="compositionally biased region" description="Low complexity" evidence="1">
    <location>
        <begin position="153"/>
        <end position="175"/>
    </location>
</feature>
<dbReference type="OrthoDB" id="3799742at2759"/>
<evidence type="ECO:0000313" key="2">
    <source>
        <dbReference type="EMBL" id="KAF3000312.1"/>
    </source>
</evidence>
<dbReference type="AlphaFoldDB" id="A0A9P4TBY9"/>
<evidence type="ECO:0000313" key="3">
    <source>
        <dbReference type="Proteomes" id="UP000801428"/>
    </source>
</evidence>